<dbReference type="RefSeq" id="WP_092482298.1">
    <property type="nucleotide sequence ID" value="NZ_FOYM01000005.1"/>
</dbReference>
<evidence type="ECO:0000259" key="3">
    <source>
        <dbReference type="PROSITE" id="PS51146"/>
    </source>
</evidence>
<dbReference type="InterPro" id="IPR010624">
    <property type="entry name" value="KaiC_dom"/>
</dbReference>
<dbReference type="EMBL" id="FOYM01000005">
    <property type="protein sequence ID" value="SFR00543.1"/>
    <property type="molecule type" value="Genomic_DNA"/>
</dbReference>
<dbReference type="PANTHER" id="PTHR43637">
    <property type="entry name" value="UPF0273 PROTEIN TM_0370"/>
    <property type="match status" value="1"/>
</dbReference>
<sequence>MDKVRTGINGFDELVYGGIVRGNSVLIEGVPGAGKTTFGIEFVYRGITQFNEPGVIITCEELPESIYRDALNFGWNLQSLEKADKLRILCTSPEVLANAEINLVEEIVNEVGAKRIVFDSISHFRNIVDNPLALRKTVYSFCSGLRRLGLTSFLVKEREINRTLSRLAGLEYEEVLGRPLQDFLNGSRTGFSKLLQTLSTGKEFQDLKP</sequence>
<keyword evidence="5" id="KW-1185">Reference proteome</keyword>
<keyword evidence="1" id="KW-0547">Nucleotide-binding</keyword>
<dbReference type="InterPro" id="IPR014774">
    <property type="entry name" value="KaiC-like_dom"/>
</dbReference>
<dbReference type="Pfam" id="PF06745">
    <property type="entry name" value="ATPase"/>
    <property type="match status" value="1"/>
</dbReference>
<organism evidence="4 5">
    <name type="scientific">Desulfoscipio geothermicus DSM 3669</name>
    <dbReference type="NCBI Taxonomy" id="1121426"/>
    <lineage>
        <taxon>Bacteria</taxon>
        <taxon>Bacillati</taxon>
        <taxon>Bacillota</taxon>
        <taxon>Clostridia</taxon>
        <taxon>Eubacteriales</taxon>
        <taxon>Desulfallaceae</taxon>
        <taxon>Desulfoscipio</taxon>
    </lineage>
</organism>
<dbReference type="GO" id="GO:0005524">
    <property type="term" value="F:ATP binding"/>
    <property type="evidence" value="ECO:0007669"/>
    <property type="project" value="UniProtKB-KW"/>
</dbReference>
<evidence type="ECO:0000313" key="4">
    <source>
        <dbReference type="EMBL" id="SFR00543.1"/>
    </source>
</evidence>
<gene>
    <name evidence="4" type="ORF">SAMN05660706_105130</name>
</gene>
<evidence type="ECO:0000256" key="2">
    <source>
        <dbReference type="ARBA" id="ARBA00022840"/>
    </source>
</evidence>
<dbReference type="AlphaFoldDB" id="A0A1I6D564"/>
<proteinExistence type="predicted"/>
<keyword evidence="2" id="KW-0067">ATP-binding</keyword>
<dbReference type="Gene3D" id="3.40.50.300">
    <property type="entry name" value="P-loop containing nucleotide triphosphate hydrolases"/>
    <property type="match status" value="1"/>
</dbReference>
<feature type="domain" description="KaiC" evidence="3">
    <location>
        <begin position="2"/>
        <end position="209"/>
    </location>
</feature>
<name>A0A1I6D564_9FIRM</name>
<dbReference type="OrthoDB" id="9783783at2"/>
<dbReference type="SUPFAM" id="SSF52540">
    <property type="entry name" value="P-loop containing nucleoside triphosphate hydrolases"/>
    <property type="match status" value="1"/>
</dbReference>
<protein>
    <submittedName>
        <fullName evidence="4">KaiC protein</fullName>
    </submittedName>
</protein>
<dbReference type="Proteomes" id="UP000199584">
    <property type="component" value="Unassembled WGS sequence"/>
</dbReference>
<dbReference type="InterPro" id="IPR027417">
    <property type="entry name" value="P-loop_NTPase"/>
</dbReference>
<accession>A0A1I6D564</accession>
<dbReference type="STRING" id="39060.SAMN05660706_105130"/>
<evidence type="ECO:0000313" key="5">
    <source>
        <dbReference type="Proteomes" id="UP000199584"/>
    </source>
</evidence>
<evidence type="ECO:0000256" key="1">
    <source>
        <dbReference type="ARBA" id="ARBA00022741"/>
    </source>
</evidence>
<reference evidence="5" key="1">
    <citation type="submission" date="2016-10" db="EMBL/GenBank/DDBJ databases">
        <authorList>
            <person name="Varghese N."/>
            <person name="Submissions S."/>
        </authorList>
    </citation>
    <scope>NUCLEOTIDE SEQUENCE [LARGE SCALE GENOMIC DNA]</scope>
    <source>
        <strain evidence="5">DSM 3669</strain>
    </source>
</reference>
<dbReference type="PROSITE" id="PS51146">
    <property type="entry name" value="KAIC"/>
    <property type="match status" value="1"/>
</dbReference>